<dbReference type="InterPro" id="IPR002577">
    <property type="entry name" value="HTH_HxlR"/>
</dbReference>
<dbReference type="Pfam" id="PF01638">
    <property type="entry name" value="HxlR"/>
    <property type="match status" value="1"/>
</dbReference>
<comment type="caution">
    <text evidence="2">The sequence shown here is derived from an EMBL/GenBank/DDBJ whole genome shotgun (WGS) entry which is preliminary data.</text>
</comment>
<dbReference type="RefSeq" id="WP_376866811.1">
    <property type="nucleotide sequence ID" value="NZ_JBHRYB010000013.1"/>
</dbReference>
<reference evidence="3" key="1">
    <citation type="journal article" date="2019" name="Int. J. Syst. Evol. Microbiol.">
        <title>The Global Catalogue of Microorganisms (GCM) 10K type strain sequencing project: providing services to taxonomists for standard genome sequencing and annotation.</title>
        <authorList>
            <consortium name="The Broad Institute Genomics Platform"/>
            <consortium name="The Broad Institute Genome Sequencing Center for Infectious Disease"/>
            <person name="Wu L."/>
            <person name="Ma J."/>
        </authorList>
    </citation>
    <scope>NUCLEOTIDE SEQUENCE [LARGE SCALE GENOMIC DNA]</scope>
    <source>
        <strain evidence="3">KCTC 42424</strain>
    </source>
</reference>
<accession>A0ABV7VTW8</accession>
<proteinExistence type="predicted"/>
<evidence type="ECO:0000313" key="2">
    <source>
        <dbReference type="EMBL" id="MFC3680755.1"/>
    </source>
</evidence>
<gene>
    <name evidence="2" type="ORF">ACFOMG_11665</name>
</gene>
<evidence type="ECO:0000313" key="3">
    <source>
        <dbReference type="Proteomes" id="UP001595722"/>
    </source>
</evidence>
<dbReference type="SUPFAM" id="SSF46785">
    <property type="entry name" value="Winged helix' DNA-binding domain"/>
    <property type="match status" value="1"/>
</dbReference>
<sequence length="84" mass="9796">MVVTHITVLFNELSDNSILHKKLTKQPYQQRPLRYEYHLTDKGLGLLPVIQQLALWSQQHHPECYHIPAEFFALSTDQATGKIR</sequence>
<dbReference type="EMBL" id="JBHRYB010000013">
    <property type="protein sequence ID" value="MFC3680755.1"/>
    <property type="molecule type" value="Genomic_DNA"/>
</dbReference>
<dbReference type="Gene3D" id="1.10.10.10">
    <property type="entry name" value="Winged helix-like DNA-binding domain superfamily/Winged helix DNA-binding domain"/>
    <property type="match status" value="1"/>
</dbReference>
<dbReference type="InterPro" id="IPR036388">
    <property type="entry name" value="WH-like_DNA-bd_sf"/>
</dbReference>
<dbReference type="Proteomes" id="UP001595722">
    <property type="component" value="Unassembled WGS sequence"/>
</dbReference>
<organism evidence="2 3">
    <name type="scientific">Bacterioplanoides pacificum</name>
    <dbReference type="NCBI Taxonomy" id="1171596"/>
    <lineage>
        <taxon>Bacteria</taxon>
        <taxon>Pseudomonadati</taxon>
        <taxon>Pseudomonadota</taxon>
        <taxon>Gammaproteobacteria</taxon>
        <taxon>Oceanospirillales</taxon>
        <taxon>Oceanospirillaceae</taxon>
        <taxon>Bacterioplanoides</taxon>
    </lineage>
</organism>
<name>A0ABV7VTW8_9GAMM</name>
<keyword evidence="3" id="KW-1185">Reference proteome</keyword>
<evidence type="ECO:0000259" key="1">
    <source>
        <dbReference type="Pfam" id="PF01638"/>
    </source>
</evidence>
<dbReference type="InterPro" id="IPR036390">
    <property type="entry name" value="WH_DNA-bd_sf"/>
</dbReference>
<feature type="domain" description="HTH hxlR-type" evidence="1">
    <location>
        <begin position="12"/>
        <end position="62"/>
    </location>
</feature>
<protein>
    <submittedName>
        <fullName evidence="2">Winged helix-turn-helix transcriptional regulator</fullName>
    </submittedName>
</protein>